<sequence>MTLLSDPSGKRGFRFSIKSSILAQGFSVSVHLVAAHCDLKNPVKSVHFQTLAMGPESGHVEEKVKPESLVVN</sequence>
<dbReference type="EMBL" id="JAQIZT010000019">
    <property type="protein sequence ID" value="KAJ6952951.1"/>
    <property type="molecule type" value="Genomic_DNA"/>
</dbReference>
<name>A0AAD6L9S0_9ROSI</name>
<organism evidence="1 2">
    <name type="scientific">Populus alba x Populus x berolinensis</name>
    <dbReference type="NCBI Taxonomy" id="444605"/>
    <lineage>
        <taxon>Eukaryota</taxon>
        <taxon>Viridiplantae</taxon>
        <taxon>Streptophyta</taxon>
        <taxon>Embryophyta</taxon>
        <taxon>Tracheophyta</taxon>
        <taxon>Spermatophyta</taxon>
        <taxon>Magnoliopsida</taxon>
        <taxon>eudicotyledons</taxon>
        <taxon>Gunneridae</taxon>
        <taxon>Pentapetalae</taxon>
        <taxon>rosids</taxon>
        <taxon>fabids</taxon>
        <taxon>Malpighiales</taxon>
        <taxon>Salicaceae</taxon>
        <taxon>Saliceae</taxon>
        <taxon>Populus</taxon>
    </lineage>
</organism>
<evidence type="ECO:0000313" key="2">
    <source>
        <dbReference type="Proteomes" id="UP001164929"/>
    </source>
</evidence>
<comment type="caution">
    <text evidence="1">The sequence shown here is derived from an EMBL/GenBank/DDBJ whole genome shotgun (WGS) entry which is preliminary data.</text>
</comment>
<protein>
    <submittedName>
        <fullName evidence="1">Uncharacterized protein</fullName>
    </submittedName>
</protein>
<reference evidence="1" key="1">
    <citation type="journal article" date="2023" name="Mol. Ecol. Resour.">
        <title>Chromosome-level genome assembly of a triploid poplar Populus alba 'Berolinensis'.</title>
        <authorList>
            <person name="Chen S."/>
            <person name="Yu Y."/>
            <person name="Wang X."/>
            <person name="Wang S."/>
            <person name="Zhang T."/>
            <person name="Zhou Y."/>
            <person name="He R."/>
            <person name="Meng N."/>
            <person name="Wang Y."/>
            <person name="Liu W."/>
            <person name="Liu Z."/>
            <person name="Liu J."/>
            <person name="Guo Q."/>
            <person name="Huang H."/>
            <person name="Sederoff R.R."/>
            <person name="Wang G."/>
            <person name="Qu G."/>
            <person name="Chen S."/>
        </authorList>
    </citation>
    <scope>NUCLEOTIDE SEQUENCE</scope>
    <source>
        <strain evidence="1">SC-2020</strain>
    </source>
</reference>
<evidence type="ECO:0000313" key="1">
    <source>
        <dbReference type="EMBL" id="KAJ6952951.1"/>
    </source>
</evidence>
<accession>A0AAD6L9S0</accession>
<keyword evidence="2" id="KW-1185">Reference proteome</keyword>
<dbReference type="Proteomes" id="UP001164929">
    <property type="component" value="Chromosome 19"/>
</dbReference>
<proteinExistence type="predicted"/>
<gene>
    <name evidence="1" type="ORF">NC653_041936</name>
</gene>
<dbReference type="AlphaFoldDB" id="A0AAD6L9S0"/>